<dbReference type="OrthoDB" id="2528990at2"/>
<protein>
    <submittedName>
        <fullName evidence="2">Uncharacterized protein</fullName>
    </submittedName>
</protein>
<sequence length="345" mass="37841">MGSRADYVVVEHGSWRLYSSHLAATTIDVDLMAGPVSALRFIRAQHGREPHDWLDDIWCEGAALVDLDRRELLFFASDLDGYAHRAAVLEVLCETWAGWCVHWAYDGLGDLVARVGLDRSTVRRGTSPDEPEAADSWVECLVTVDDGERVRAYPLQSCSAGEVVGHGDGFAARIPAAAERTSCPEFPDSGVHLDLPGRSAGLWTTDTLGGALERTAELWPGWRWEFWADDHERQRALAGGAVRLPTPSPDSGFGSIGTRLDRHRNYDPIGSAHRFIDRMAAHDTGVRPSPELFDHVEARPTAAEWAALEAAVRRCAAGRHRCSRPPSWCSASASSSSNHLPFSPR</sequence>
<accession>A0A2P8D3N2</accession>
<dbReference type="RefSeq" id="WP_106585496.1">
    <property type="nucleotide sequence ID" value="NZ_PYGA01000019.1"/>
</dbReference>
<dbReference type="EMBL" id="PYGA01000019">
    <property type="protein sequence ID" value="PSK91830.1"/>
    <property type="molecule type" value="Genomic_DNA"/>
</dbReference>
<keyword evidence="3" id="KW-1185">Reference proteome</keyword>
<evidence type="ECO:0000256" key="1">
    <source>
        <dbReference type="SAM" id="MobiDB-lite"/>
    </source>
</evidence>
<comment type="caution">
    <text evidence="2">The sequence shown here is derived from an EMBL/GenBank/DDBJ whole genome shotgun (WGS) entry which is preliminary data.</text>
</comment>
<evidence type="ECO:0000313" key="2">
    <source>
        <dbReference type="EMBL" id="PSK91830.1"/>
    </source>
</evidence>
<feature type="region of interest" description="Disordered" evidence="1">
    <location>
        <begin position="323"/>
        <end position="345"/>
    </location>
</feature>
<dbReference type="AlphaFoldDB" id="A0A2P8D3N2"/>
<proteinExistence type="predicted"/>
<evidence type="ECO:0000313" key="3">
    <source>
        <dbReference type="Proteomes" id="UP000240542"/>
    </source>
</evidence>
<feature type="compositionally biased region" description="Low complexity" evidence="1">
    <location>
        <begin position="324"/>
        <end position="337"/>
    </location>
</feature>
<organism evidence="2 3">
    <name type="scientific">Murinocardiopsis flavida</name>
    <dbReference type="NCBI Taxonomy" id="645275"/>
    <lineage>
        <taxon>Bacteria</taxon>
        <taxon>Bacillati</taxon>
        <taxon>Actinomycetota</taxon>
        <taxon>Actinomycetes</taxon>
        <taxon>Streptosporangiales</taxon>
        <taxon>Nocardiopsidaceae</taxon>
        <taxon>Murinocardiopsis</taxon>
    </lineage>
</organism>
<name>A0A2P8D3N2_9ACTN</name>
<dbReference type="Proteomes" id="UP000240542">
    <property type="component" value="Unassembled WGS sequence"/>
</dbReference>
<gene>
    <name evidence="2" type="ORF">CLV63_119111</name>
</gene>
<reference evidence="2 3" key="1">
    <citation type="submission" date="2018-03" db="EMBL/GenBank/DDBJ databases">
        <title>Genomic Encyclopedia of Archaeal and Bacterial Type Strains, Phase II (KMG-II): from individual species to whole genera.</title>
        <authorList>
            <person name="Goeker M."/>
        </authorList>
    </citation>
    <scope>NUCLEOTIDE SEQUENCE [LARGE SCALE GENOMIC DNA]</scope>
    <source>
        <strain evidence="2 3">DSM 45312</strain>
    </source>
</reference>